<evidence type="ECO:0000256" key="7">
    <source>
        <dbReference type="SAM" id="Phobius"/>
    </source>
</evidence>
<evidence type="ECO:0000313" key="9">
    <source>
        <dbReference type="EMBL" id="GAA4163095.1"/>
    </source>
</evidence>
<evidence type="ECO:0000256" key="6">
    <source>
        <dbReference type="ARBA" id="ARBA00023163"/>
    </source>
</evidence>
<keyword evidence="4" id="KW-0805">Transcription regulation</keyword>
<organism evidence="9 10">
    <name type="scientific">Gryllotalpicola daejeonensis</name>
    <dbReference type="NCBI Taxonomy" id="993087"/>
    <lineage>
        <taxon>Bacteria</taxon>
        <taxon>Bacillati</taxon>
        <taxon>Actinomycetota</taxon>
        <taxon>Actinomycetes</taxon>
        <taxon>Micrococcales</taxon>
        <taxon>Microbacteriaceae</taxon>
        <taxon>Gryllotalpicola</taxon>
    </lineage>
</organism>
<evidence type="ECO:0000256" key="4">
    <source>
        <dbReference type="ARBA" id="ARBA00023015"/>
    </source>
</evidence>
<dbReference type="EMBL" id="BAABBV010000001">
    <property type="protein sequence ID" value="GAA4163095.1"/>
    <property type="molecule type" value="Genomic_DNA"/>
</dbReference>
<gene>
    <name evidence="9" type="ORF">GCM10022286_23020</name>
</gene>
<name>A0ABP7ZLH9_9MICO</name>
<keyword evidence="6" id="KW-0804">Transcription</keyword>
<reference evidence="9" key="1">
    <citation type="journal article" date="2014" name="Int. J. Syst. Evol. Microbiol.">
        <title>Complete genome of a new Firmicutes species belonging to the dominant human colonic microbiota ('Ruminococcus bicirculans') reveals two chromosomes and a selective capacity to utilize plant glucans.</title>
        <authorList>
            <consortium name="NISC Comparative Sequencing Program"/>
            <person name="Wegmann U."/>
            <person name="Louis P."/>
            <person name="Goesmann A."/>
            <person name="Henrissat B."/>
            <person name="Duncan S.H."/>
            <person name="Flint H.J."/>
        </authorList>
    </citation>
    <scope>NUCLEOTIDE SEQUENCE</scope>
    <source>
        <strain evidence="9">JCM 17590</strain>
    </source>
</reference>
<dbReference type="InterPro" id="IPR041916">
    <property type="entry name" value="Anti_sigma_zinc_sf"/>
</dbReference>
<evidence type="ECO:0000256" key="5">
    <source>
        <dbReference type="ARBA" id="ARBA00023136"/>
    </source>
</evidence>
<protein>
    <submittedName>
        <fullName evidence="9">Zf-HC2 domain-containing protein</fullName>
    </submittedName>
</protein>
<evidence type="ECO:0000256" key="3">
    <source>
        <dbReference type="ARBA" id="ARBA00022989"/>
    </source>
</evidence>
<evidence type="ECO:0000256" key="2">
    <source>
        <dbReference type="ARBA" id="ARBA00022692"/>
    </source>
</evidence>
<feature type="domain" description="Putative zinc-finger" evidence="8">
    <location>
        <begin position="20"/>
        <end position="45"/>
    </location>
</feature>
<dbReference type="Proteomes" id="UP001415169">
    <property type="component" value="Unassembled WGS sequence"/>
</dbReference>
<dbReference type="InterPro" id="IPR027383">
    <property type="entry name" value="Znf_put"/>
</dbReference>
<dbReference type="InterPro" id="IPR051474">
    <property type="entry name" value="Anti-sigma-K/W_factor"/>
</dbReference>
<feature type="transmembrane region" description="Helical" evidence="7">
    <location>
        <begin position="106"/>
        <end position="127"/>
    </location>
</feature>
<proteinExistence type="predicted"/>
<accession>A0ABP7ZLH9</accession>
<dbReference type="RefSeq" id="WP_344791926.1">
    <property type="nucleotide sequence ID" value="NZ_BAABBV010000001.1"/>
</dbReference>
<dbReference type="Pfam" id="PF13490">
    <property type="entry name" value="zf-HC2"/>
    <property type="match status" value="1"/>
</dbReference>
<sequence length="239" mass="25326">MTDAASGQQPVENVHEWDAAYVLGALSPDDRRRFEAHLEECADCRAAVGELAVMPALLSRVPNPLAAERAAAGSPFETQPSAPPAGSDLLAALAHRVRRRRLARRWGLAAASAVAALAIAAAIVLPARLNAPDTRITLAQTVQSPITATVSLTSKRWGTEIGMTCGYAEQPAGFEVSYRSYALYVTDASGRATRVSSWSAWPGSEIHTSGAVDTPKAELRTVQVRDVKTGTVLLSSPVR</sequence>
<dbReference type="PANTHER" id="PTHR37461">
    <property type="entry name" value="ANTI-SIGMA-K FACTOR RSKA"/>
    <property type="match status" value="1"/>
</dbReference>
<keyword evidence="10" id="KW-1185">Reference proteome</keyword>
<dbReference type="PANTHER" id="PTHR37461:SF1">
    <property type="entry name" value="ANTI-SIGMA-K FACTOR RSKA"/>
    <property type="match status" value="1"/>
</dbReference>
<reference evidence="9" key="2">
    <citation type="submission" date="2023-12" db="EMBL/GenBank/DDBJ databases">
        <authorList>
            <person name="Sun Q."/>
            <person name="Inoue M."/>
        </authorList>
    </citation>
    <scope>NUCLEOTIDE SEQUENCE</scope>
    <source>
        <strain evidence="9">JCM 17590</strain>
    </source>
</reference>
<keyword evidence="3 7" id="KW-1133">Transmembrane helix</keyword>
<evidence type="ECO:0000313" key="10">
    <source>
        <dbReference type="Proteomes" id="UP001415169"/>
    </source>
</evidence>
<comment type="caution">
    <text evidence="9">The sequence shown here is derived from an EMBL/GenBank/DDBJ whole genome shotgun (WGS) entry which is preliminary data.</text>
</comment>
<dbReference type="Gene3D" id="1.10.10.1320">
    <property type="entry name" value="Anti-sigma factor, zinc-finger domain"/>
    <property type="match status" value="1"/>
</dbReference>
<keyword evidence="5 7" id="KW-0472">Membrane</keyword>
<evidence type="ECO:0000259" key="8">
    <source>
        <dbReference type="Pfam" id="PF13490"/>
    </source>
</evidence>
<comment type="subcellular location">
    <subcellularLocation>
        <location evidence="1">Membrane</location>
        <topology evidence="1">Single-pass membrane protein</topology>
    </subcellularLocation>
</comment>
<evidence type="ECO:0000256" key="1">
    <source>
        <dbReference type="ARBA" id="ARBA00004167"/>
    </source>
</evidence>
<keyword evidence="2 7" id="KW-0812">Transmembrane</keyword>